<evidence type="ECO:0000256" key="2">
    <source>
        <dbReference type="ARBA" id="ARBA00022729"/>
    </source>
</evidence>
<feature type="coiled-coil region" evidence="3">
    <location>
        <begin position="34"/>
        <end position="101"/>
    </location>
</feature>
<protein>
    <submittedName>
        <fullName evidence="5">OmpH family outer membrane protein</fullName>
    </submittedName>
</protein>
<evidence type="ECO:0000313" key="6">
    <source>
        <dbReference type="Proteomes" id="UP000886844"/>
    </source>
</evidence>
<dbReference type="PANTHER" id="PTHR35089:SF1">
    <property type="entry name" value="CHAPERONE PROTEIN SKP"/>
    <property type="match status" value="1"/>
</dbReference>
<evidence type="ECO:0000256" key="3">
    <source>
        <dbReference type="SAM" id="Coils"/>
    </source>
</evidence>
<accession>A0A9D1YZC1</accession>
<dbReference type="Gene3D" id="3.30.910.20">
    <property type="entry name" value="Skp domain"/>
    <property type="match status" value="1"/>
</dbReference>
<dbReference type="PANTHER" id="PTHR35089">
    <property type="entry name" value="CHAPERONE PROTEIN SKP"/>
    <property type="match status" value="1"/>
</dbReference>
<reference evidence="5" key="1">
    <citation type="journal article" date="2021" name="PeerJ">
        <title>Extensive microbial diversity within the chicken gut microbiome revealed by metagenomics and culture.</title>
        <authorList>
            <person name="Gilroy R."/>
            <person name="Ravi A."/>
            <person name="Getino M."/>
            <person name="Pursley I."/>
            <person name="Horton D.L."/>
            <person name="Alikhan N.F."/>
            <person name="Baker D."/>
            <person name="Gharbi K."/>
            <person name="Hall N."/>
            <person name="Watson M."/>
            <person name="Adriaenssens E.M."/>
            <person name="Foster-Nyarko E."/>
            <person name="Jarju S."/>
            <person name="Secka A."/>
            <person name="Antonio M."/>
            <person name="Oren A."/>
            <person name="Chaudhuri R.R."/>
            <person name="La Ragione R."/>
            <person name="Hildebrand F."/>
            <person name="Pallen M.J."/>
        </authorList>
    </citation>
    <scope>NUCLEOTIDE SEQUENCE</scope>
    <source>
        <strain evidence="5">5134</strain>
    </source>
</reference>
<dbReference type="GO" id="GO:0050821">
    <property type="term" value="P:protein stabilization"/>
    <property type="evidence" value="ECO:0007669"/>
    <property type="project" value="TreeGrafter"/>
</dbReference>
<name>A0A9D1YZC1_9BACT</name>
<dbReference type="InterPro" id="IPR024930">
    <property type="entry name" value="Skp_dom_sf"/>
</dbReference>
<evidence type="ECO:0000256" key="4">
    <source>
        <dbReference type="SAM" id="SignalP"/>
    </source>
</evidence>
<proteinExistence type="inferred from homology"/>
<evidence type="ECO:0000256" key="1">
    <source>
        <dbReference type="ARBA" id="ARBA00009091"/>
    </source>
</evidence>
<dbReference type="SMART" id="SM00935">
    <property type="entry name" value="OmpH"/>
    <property type="match status" value="1"/>
</dbReference>
<dbReference type="GO" id="GO:0005829">
    <property type="term" value="C:cytosol"/>
    <property type="evidence" value="ECO:0007669"/>
    <property type="project" value="TreeGrafter"/>
</dbReference>
<feature type="chain" id="PRO_5038403895" evidence="4">
    <location>
        <begin position="20"/>
        <end position="168"/>
    </location>
</feature>
<comment type="caution">
    <text evidence="5">The sequence shown here is derived from an EMBL/GenBank/DDBJ whole genome shotgun (WGS) entry which is preliminary data.</text>
</comment>
<dbReference type="EMBL" id="DXDA01000010">
    <property type="protein sequence ID" value="HIY68007.1"/>
    <property type="molecule type" value="Genomic_DNA"/>
</dbReference>
<dbReference type="Proteomes" id="UP000886844">
    <property type="component" value="Unassembled WGS sequence"/>
</dbReference>
<feature type="signal peptide" evidence="4">
    <location>
        <begin position="1"/>
        <end position="19"/>
    </location>
</feature>
<reference evidence="5" key="2">
    <citation type="submission" date="2021-04" db="EMBL/GenBank/DDBJ databases">
        <authorList>
            <person name="Gilroy R."/>
        </authorList>
    </citation>
    <scope>NUCLEOTIDE SEQUENCE</scope>
    <source>
        <strain evidence="5">5134</strain>
    </source>
</reference>
<keyword evidence="3" id="KW-0175">Coiled coil</keyword>
<evidence type="ECO:0000313" key="5">
    <source>
        <dbReference type="EMBL" id="HIY68007.1"/>
    </source>
</evidence>
<dbReference type="SUPFAM" id="SSF111384">
    <property type="entry name" value="OmpH-like"/>
    <property type="match status" value="1"/>
</dbReference>
<sequence length="168" mass="18900">MKRLILLAAGVLSAGILSAQNYIVVNSEKIFKSIDAYNNTIEELDSLAKQYQKQVDEKFAEVETLYNNYQYQKASLSSAARQARENAILDKEKEAQEYQESLFGQEGTLMKTRIAKISPIQKEVFAAIEAYAKEAGADLVLDSSNNPTLLYNNPSVERTQQVIDRLKK</sequence>
<organism evidence="5 6">
    <name type="scientific">Candidatus Alistipes intestinigallinarum</name>
    <dbReference type="NCBI Taxonomy" id="2838440"/>
    <lineage>
        <taxon>Bacteria</taxon>
        <taxon>Pseudomonadati</taxon>
        <taxon>Bacteroidota</taxon>
        <taxon>Bacteroidia</taxon>
        <taxon>Bacteroidales</taxon>
        <taxon>Rikenellaceae</taxon>
        <taxon>Alistipes</taxon>
    </lineage>
</organism>
<dbReference type="AlphaFoldDB" id="A0A9D1YZC1"/>
<dbReference type="GO" id="GO:0051082">
    <property type="term" value="F:unfolded protein binding"/>
    <property type="evidence" value="ECO:0007669"/>
    <property type="project" value="InterPro"/>
</dbReference>
<gene>
    <name evidence="5" type="ORF">H9828_01160</name>
</gene>
<keyword evidence="2 4" id="KW-0732">Signal</keyword>
<comment type="similarity">
    <text evidence="1">Belongs to the Skp family.</text>
</comment>
<dbReference type="InterPro" id="IPR005632">
    <property type="entry name" value="Chaperone_Skp"/>
</dbReference>
<dbReference type="Pfam" id="PF03938">
    <property type="entry name" value="OmpH"/>
    <property type="match status" value="1"/>
</dbReference>